<dbReference type="EMBL" id="JACIEJ010000003">
    <property type="protein sequence ID" value="MBB3985046.1"/>
    <property type="molecule type" value="Genomic_DNA"/>
</dbReference>
<dbReference type="PANTHER" id="PTHR39962">
    <property type="entry name" value="BLL4848 PROTEIN"/>
    <property type="match status" value="1"/>
</dbReference>
<feature type="domain" description="LpxI N-terminal" evidence="2">
    <location>
        <begin position="2"/>
        <end position="125"/>
    </location>
</feature>
<dbReference type="InterPro" id="IPR043167">
    <property type="entry name" value="LpxI_C_sf"/>
</dbReference>
<dbReference type="InterPro" id="IPR041255">
    <property type="entry name" value="LpxI_N"/>
</dbReference>
<gene>
    <name evidence="3" type="ORF">GGQ68_001375</name>
</gene>
<dbReference type="Pfam" id="PF17930">
    <property type="entry name" value="LpxI_N"/>
    <property type="match status" value="1"/>
</dbReference>
<dbReference type="Gene3D" id="3.40.50.20">
    <property type="match status" value="1"/>
</dbReference>
<sequence>MLALIAGRGDLPAAVVAAHDGPVVVCALEGHRPDGVSVDRVFPLEGLGDLLHWLHGRGVTTICFCGAISRPSLSLRRIAWRTWPLVPRVVRALRRGDDGALRIAMRIFEDAGFRMLAAHEAAPSLLPLAGVWGVLPDGIEATARLGDQVSVAQAAADLGQACVLRGDTVLAREDEDGTDAMLDRVTDASGGVLYKAPKPGQDRRADLPAIGPGTVHGVAKAGLSGIIVEADGVMVLGQPQVRDALAAAGLFLWIRERGA</sequence>
<organism evidence="3 4">
    <name type="scientific">Sagittula marina</name>
    <dbReference type="NCBI Taxonomy" id="943940"/>
    <lineage>
        <taxon>Bacteria</taxon>
        <taxon>Pseudomonadati</taxon>
        <taxon>Pseudomonadota</taxon>
        <taxon>Alphaproteobacteria</taxon>
        <taxon>Rhodobacterales</taxon>
        <taxon>Roseobacteraceae</taxon>
        <taxon>Sagittula</taxon>
    </lineage>
</organism>
<feature type="domain" description="LpxI C-terminal" evidence="1">
    <location>
        <begin position="141"/>
        <end position="253"/>
    </location>
</feature>
<evidence type="ECO:0008006" key="5">
    <source>
        <dbReference type="Google" id="ProtNLM"/>
    </source>
</evidence>
<evidence type="ECO:0000259" key="1">
    <source>
        <dbReference type="Pfam" id="PF06230"/>
    </source>
</evidence>
<reference evidence="3 4" key="1">
    <citation type="submission" date="2020-08" db="EMBL/GenBank/DDBJ databases">
        <title>Genomic Encyclopedia of Type Strains, Phase IV (KMG-IV): sequencing the most valuable type-strain genomes for metagenomic binning, comparative biology and taxonomic classification.</title>
        <authorList>
            <person name="Goeker M."/>
        </authorList>
    </citation>
    <scope>NUCLEOTIDE SEQUENCE [LARGE SCALE GENOMIC DNA]</scope>
    <source>
        <strain evidence="3 4">DSM 102235</strain>
    </source>
</reference>
<protein>
    <recommendedName>
        <fullName evidence="5">Phosphatidate cytidyltransferase</fullName>
    </recommendedName>
</protein>
<name>A0A7W6DNZ5_9RHOB</name>
<keyword evidence="4" id="KW-1185">Reference proteome</keyword>
<evidence type="ECO:0000313" key="3">
    <source>
        <dbReference type="EMBL" id="MBB3985046.1"/>
    </source>
</evidence>
<dbReference type="PANTHER" id="PTHR39962:SF1">
    <property type="entry name" value="LPXI FAMILY PROTEIN"/>
    <property type="match status" value="1"/>
</dbReference>
<proteinExistence type="predicted"/>
<dbReference type="RefSeq" id="WP_183964263.1">
    <property type="nucleotide sequence ID" value="NZ_BAABBZ010000059.1"/>
</dbReference>
<dbReference type="InterPro" id="IPR010415">
    <property type="entry name" value="LpxI_C"/>
</dbReference>
<dbReference type="Gene3D" id="3.40.140.80">
    <property type="match status" value="1"/>
</dbReference>
<dbReference type="InterPro" id="IPR053174">
    <property type="entry name" value="LpxI"/>
</dbReference>
<evidence type="ECO:0000313" key="4">
    <source>
        <dbReference type="Proteomes" id="UP000541426"/>
    </source>
</evidence>
<dbReference type="AlphaFoldDB" id="A0A7W6DNZ5"/>
<accession>A0A7W6DNZ5</accession>
<dbReference type="Pfam" id="PF06230">
    <property type="entry name" value="LpxI_C"/>
    <property type="match status" value="1"/>
</dbReference>
<comment type="caution">
    <text evidence="3">The sequence shown here is derived from an EMBL/GenBank/DDBJ whole genome shotgun (WGS) entry which is preliminary data.</text>
</comment>
<dbReference type="Proteomes" id="UP000541426">
    <property type="component" value="Unassembled WGS sequence"/>
</dbReference>
<evidence type="ECO:0000259" key="2">
    <source>
        <dbReference type="Pfam" id="PF17930"/>
    </source>
</evidence>